<proteinExistence type="predicted"/>
<sequence>MADAAYVNFWSSEDCNSFTKTVNIPTGCSNVGASALSWEIYGSGCTVQAYGNVNCQDPPGPTQSKYVVNTKASHLLRRQKSCLEWQCS</sequence>
<protein>
    <submittedName>
        <fullName evidence="1">Uncharacterized protein</fullName>
    </submittedName>
</protein>
<comment type="caution">
    <text evidence="1">The sequence shown here is derived from an EMBL/GenBank/DDBJ whole genome shotgun (WGS) entry which is preliminary data.</text>
</comment>
<name>A0ABR1TN72_9PEZI</name>
<dbReference type="EMBL" id="JAQQWM010000009">
    <property type="protein sequence ID" value="KAK8047331.1"/>
    <property type="molecule type" value="Genomic_DNA"/>
</dbReference>
<organism evidence="1 2">
    <name type="scientific">Apiospora saccharicola</name>
    <dbReference type="NCBI Taxonomy" id="335842"/>
    <lineage>
        <taxon>Eukaryota</taxon>
        <taxon>Fungi</taxon>
        <taxon>Dikarya</taxon>
        <taxon>Ascomycota</taxon>
        <taxon>Pezizomycotina</taxon>
        <taxon>Sordariomycetes</taxon>
        <taxon>Xylariomycetidae</taxon>
        <taxon>Amphisphaeriales</taxon>
        <taxon>Apiosporaceae</taxon>
        <taxon>Apiospora</taxon>
    </lineage>
</organism>
<gene>
    <name evidence="1" type="ORF">PG996_015395</name>
</gene>
<evidence type="ECO:0000313" key="1">
    <source>
        <dbReference type="EMBL" id="KAK8047331.1"/>
    </source>
</evidence>
<dbReference type="Proteomes" id="UP001446871">
    <property type="component" value="Unassembled WGS sequence"/>
</dbReference>
<evidence type="ECO:0000313" key="2">
    <source>
        <dbReference type="Proteomes" id="UP001446871"/>
    </source>
</evidence>
<accession>A0ABR1TN72</accession>
<reference evidence="1 2" key="1">
    <citation type="submission" date="2023-01" db="EMBL/GenBank/DDBJ databases">
        <title>Analysis of 21 Apiospora genomes using comparative genomics revels a genus with tremendous synthesis potential of carbohydrate active enzymes and secondary metabolites.</title>
        <authorList>
            <person name="Sorensen T."/>
        </authorList>
    </citation>
    <scope>NUCLEOTIDE SEQUENCE [LARGE SCALE GENOMIC DNA]</scope>
    <source>
        <strain evidence="1 2">CBS 83171</strain>
    </source>
</reference>
<keyword evidence="2" id="KW-1185">Reference proteome</keyword>